<dbReference type="PROSITE" id="PS50157">
    <property type="entry name" value="ZINC_FINGER_C2H2_2"/>
    <property type="match status" value="1"/>
</dbReference>
<dbReference type="GO" id="GO:0008270">
    <property type="term" value="F:zinc ion binding"/>
    <property type="evidence" value="ECO:0007669"/>
    <property type="project" value="UniProtKB-KW"/>
</dbReference>
<dbReference type="OrthoDB" id="8298455at2759"/>
<dbReference type="AlphaFoldDB" id="A0A226DLU2"/>
<protein>
    <recommendedName>
        <fullName evidence="3">C2H2-type domain-containing protein</fullName>
    </recommendedName>
</protein>
<feature type="compositionally biased region" description="Basic residues" evidence="2">
    <location>
        <begin position="329"/>
        <end position="338"/>
    </location>
</feature>
<comment type="caution">
    <text evidence="4">The sequence shown here is derived from an EMBL/GenBank/DDBJ whole genome shotgun (WGS) entry which is preliminary data.</text>
</comment>
<name>A0A226DLU2_FOLCA</name>
<keyword evidence="1" id="KW-0862">Zinc</keyword>
<dbReference type="InterPro" id="IPR013087">
    <property type="entry name" value="Znf_C2H2_type"/>
</dbReference>
<evidence type="ECO:0000256" key="2">
    <source>
        <dbReference type="SAM" id="MobiDB-lite"/>
    </source>
</evidence>
<evidence type="ECO:0000256" key="1">
    <source>
        <dbReference type="PROSITE-ProRule" id="PRU00042"/>
    </source>
</evidence>
<keyword evidence="5" id="KW-1185">Reference proteome</keyword>
<evidence type="ECO:0000313" key="4">
    <source>
        <dbReference type="EMBL" id="OXA45571.1"/>
    </source>
</evidence>
<evidence type="ECO:0000313" key="5">
    <source>
        <dbReference type="Proteomes" id="UP000198287"/>
    </source>
</evidence>
<sequence>MSQWQVKADGMGYTENNVEVRDMWKFEEVETVESSFGRVGPSFQITMISDEPELGDISELDAVPPVEGDLGGCTVSHQDQMNNAENGSVSQGVFQCTMCPEGFDKKLLLNNHMKKKHGINFVFTERGRKVKLVRLPEEDTPKGKGHASTSKDVEQRVCEVLENKSDEDEEGSGQGLGCGYAVKVDTPAYHKAIERNEIPFAAFFPINSKTGYLLRVQEYGPNNNLLDPASRNDVIRAFQYHRQIGSSYTAGDLLPIIAFVRQYYNHTTRSTDINICSPENIPDLELKYISRDNFTTIAFANPGNNVSSCDPTDDEEMDDEDPLPPPTPKPKRRGRRTKKEIEEAKVNANCREKSDG</sequence>
<dbReference type="PROSITE" id="PS00028">
    <property type="entry name" value="ZINC_FINGER_C2H2_1"/>
    <property type="match status" value="1"/>
</dbReference>
<dbReference type="Proteomes" id="UP000198287">
    <property type="component" value="Unassembled WGS sequence"/>
</dbReference>
<dbReference type="SMART" id="SM00355">
    <property type="entry name" value="ZnF_C2H2"/>
    <property type="match status" value="1"/>
</dbReference>
<evidence type="ECO:0000259" key="3">
    <source>
        <dbReference type="PROSITE" id="PS50157"/>
    </source>
</evidence>
<organism evidence="4 5">
    <name type="scientific">Folsomia candida</name>
    <name type="common">Springtail</name>
    <dbReference type="NCBI Taxonomy" id="158441"/>
    <lineage>
        <taxon>Eukaryota</taxon>
        <taxon>Metazoa</taxon>
        <taxon>Ecdysozoa</taxon>
        <taxon>Arthropoda</taxon>
        <taxon>Hexapoda</taxon>
        <taxon>Collembola</taxon>
        <taxon>Entomobryomorpha</taxon>
        <taxon>Isotomoidea</taxon>
        <taxon>Isotomidae</taxon>
        <taxon>Proisotominae</taxon>
        <taxon>Folsomia</taxon>
    </lineage>
</organism>
<accession>A0A226DLU2</accession>
<feature type="compositionally biased region" description="Acidic residues" evidence="2">
    <location>
        <begin position="311"/>
        <end position="322"/>
    </location>
</feature>
<dbReference type="EMBL" id="LNIX01000017">
    <property type="protein sequence ID" value="OXA45571.1"/>
    <property type="molecule type" value="Genomic_DNA"/>
</dbReference>
<feature type="domain" description="C2H2-type" evidence="3">
    <location>
        <begin position="94"/>
        <end position="117"/>
    </location>
</feature>
<keyword evidence="1" id="KW-0863">Zinc-finger</keyword>
<reference evidence="4 5" key="1">
    <citation type="submission" date="2015-12" db="EMBL/GenBank/DDBJ databases">
        <title>The genome of Folsomia candida.</title>
        <authorList>
            <person name="Faddeeva A."/>
            <person name="Derks M.F."/>
            <person name="Anvar Y."/>
            <person name="Smit S."/>
            <person name="Van Straalen N."/>
            <person name="Roelofs D."/>
        </authorList>
    </citation>
    <scope>NUCLEOTIDE SEQUENCE [LARGE SCALE GENOMIC DNA]</scope>
    <source>
        <strain evidence="4 5">VU population</strain>
        <tissue evidence="4">Whole body</tissue>
    </source>
</reference>
<proteinExistence type="predicted"/>
<feature type="region of interest" description="Disordered" evidence="2">
    <location>
        <begin position="303"/>
        <end position="356"/>
    </location>
</feature>
<gene>
    <name evidence="4" type="ORF">Fcan01_19738</name>
</gene>
<feature type="compositionally biased region" description="Basic and acidic residues" evidence="2">
    <location>
        <begin position="339"/>
        <end position="356"/>
    </location>
</feature>
<keyword evidence="1" id="KW-0479">Metal-binding</keyword>